<gene>
    <name evidence="2" type="ORF">FORC53_5502</name>
</gene>
<proteinExistence type="predicted"/>
<feature type="transmembrane region" description="Helical" evidence="1">
    <location>
        <begin position="6"/>
        <end position="23"/>
    </location>
</feature>
<evidence type="ECO:0000313" key="2">
    <source>
        <dbReference type="EMBL" id="AXX63841.1"/>
    </source>
</evidence>
<keyword evidence="1" id="KW-0812">Transmembrane</keyword>
<reference evidence="2 3" key="1">
    <citation type="submission" date="2017-03" db="EMBL/GenBank/DDBJ databases">
        <title>Complete Genome Sequence of Vibrio vulnificus FORC_053.</title>
        <authorList>
            <consortium name="Food-borne Pathogen Omics Research Center"/>
            <person name="Chung H.Y."/>
            <person name="Na E.J."/>
            <person name="Song J.S."/>
            <person name="Kim H."/>
            <person name="Lee J.-H."/>
            <person name="Ryu S."/>
            <person name="Choi S.H."/>
        </authorList>
    </citation>
    <scope>NUCLEOTIDE SEQUENCE [LARGE SCALE GENOMIC DNA]</scope>
    <source>
        <strain evidence="2 3">FORC_053</strain>
    </source>
</reference>
<evidence type="ECO:0000256" key="1">
    <source>
        <dbReference type="SAM" id="Phobius"/>
    </source>
</evidence>
<accession>A0AAN1PVX0</accession>
<dbReference type="Proteomes" id="UP000263418">
    <property type="component" value="Chromosome 3"/>
</dbReference>
<dbReference type="AlphaFoldDB" id="A0AAN1PVX0"/>
<dbReference type="RefSeq" id="WP_118895427.1">
    <property type="nucleotide sequence ID" value="NZ_CP019292.1"/>
</dbReference>
<feature type="transmembrane region" description="Helical" evidence="1">
    <location>
        <begin position="82"/>
        <end position="100"/>
    </location>
</feature>
<keyword evidence="1" id="KW-1133">Transmembrane helix</keyword>
<sequence>MDIDLFLSWFVVLFIFMISTSLFKRERDAILKDSCFIGGIAFGVSLSCALYELPLTLSFGLYLTLLISSALQMAYLFSQYLWYRASFLFLLVLCFRPLIIQ</sequence>
<evidence type="ECO:0000313" key="3">
    <source>
        <dbReference type="Proteomes" id="UP000263418"/>
    </source>
</evidence>
<protein>
    <submittedName>
        <fullName evidence="2">Uncharacterized protein</fullName>
    </submittedName>
</protein>
<organism evidence="2 3">
    <name type="scientific">Vibrio vulnificus</name>
    <dbReference type="NCBI Taxonomy" id="672"/>
    <lineage>
        <taxon>Bacteria</taxon>
        <taxon>Pseudomonadati</taxon>
        <taxon>Pseudomonadota</taxon>
        <taxon>Gammaproteobacteria</taxon>
        <taxon>Vibrionales</taxon>
        <taxon>Vibrionaceae</taxon>
        <taxon>Vibrio</taxon>
    </lineage>
</organism>
<keyword evidence="1" id="KW-0472">Membrane</keyword>
<name>A0AAN1PVX0_VIBVL</name>
<dbReference type="EMBL" id="CP019292">
    <property type="protein sequence ID" value="AXX63841.1"/>
    <property type="molecule type" value="Genomic_DNA"/>
</dbReference>
<feature type="transmembrane region" description="Helical" evidence="1">
    <location>
        <begin position="35"/>
        <end position="53"/>
    </location>
</feature>